<evidence type="ECO:0000256" key="10">
    <source>
        <dbReference type="ARBA" id="ARBA00042072"/>
    </source>
</evidence>
<evidence type="ECO:0000256" key="3">
    <source>
        <dbReference type="ARBA" id="ARBA00022490"/>
    </source>
</evidence>
<dbReference type="PROSITE" id="PS51094">
    <property type="entry name" value="PTS_EIIA_TYPE_2"/>
    <property type="match status" value="1"/>
</dbReference>
<evidence type="ECO:0000256" key="1">
    <source>
        <dbReference type="ARBA" id="ARBA00004496"/>
    </source>
</evidence>
<organism evidence="12 14">
    <name type="scientific">Gilliamella apis</name>
    <dbReference type="NCBI Taxonomy" id="1970738"/>
    <lineage>
        <taxon>Bacteria</taxon>
        <taxon>Pseudomonadati</taxon>
        <taxon>Pseudomonadota</taxon>
        <taxon>Gammaproteobacteria</taxon>
        <taxon>Orbales</taxon>
        <taxon>Orbaceae</taxon>
        <taxon>Gilliamella</taxon>
    </lineage>
</organism>
<dbReference type="EMBL" id="QGLO01000004">
    <property type="protein sequence ID" value="PXY91787.1"/>
    <property type="molecule type" value="Genomic_DNA"/>
</dbReference>
<dbReference type="RefSeq" id="WP_065578056.1">
    <property type="nucleotide sequence ID" value="NZ_CAMLFL010000005.1"/>
</dbReference>
<dbReference type="AlphaFoldDB" id="A0A242NX94"/>
<evidence type="ECO:0000313" key="13">
    <source>
        <dbReference type="EMBL" id="PXY91787.1"/>
    </source>
</evidence>
<reference evidence="13 15" key="2">
    <citation type="submission" date="2018-05" db="EMBL/GenBank/DDBJ databases">
        <title>Reference genomes for bee gut microbiota database.</title>
        <authorList>
            <person name="Ellegaard K.M."/>
        </authorList>
    </citation>
    <scope>NUCLEOTIDE SEQUENCE [LARGE SCALE GENOMIC DNA]</scope>
    <source>
        <strain evidence="13 15">ESL0172</strain>
    </source>
</reference>
<dbReference type="GO" id="GO:0009401">
    <property type="term" value="P:phosphoenolpyruvate-dependent sugar phosphotransferase system"/>
    <property type="evidence" value="ECO:0007669"/>
    <property type="project" value="UniProtKB-KW"/>
</dbReference>
<evidence type="ECO:0000256" key="9">
    <source>
        <dbReference type="ARBA" id="ARBA00041175"/>
    </source>
</evidence>
<keyword evidence="5" id="KW-0808">Transferase</keyword>
<dbReference type="CDD" id="cd00211">
    <property type="entry name" value="PTS_IIA_fru"/>
    <property type="match status" value="1"/>
</dbReference>
<dbReference type="OrthoDB" id="1634238at2"/>
<evidence type="ECO:0000259" key="11">
    <source>
        <dbReference type="PROSITE" id="PS51094"/>
    </source>
</evidence>
<keyword evidence="6" id="KW-0598">Phosphotransferase system</keyword>
<evidence type="ECO:0000313" key="14">
    <source>
        <dbReference type="Proteomes" id="UP000194968"/>
    </source>
</evidence>
<comment type="subcellular location">
    <subcellularLocation>
        <location evidence="1">Cytoplasm</location>
    </subcellularLocation>
</comment>
<dbReference type="GO" id="GO:0005737">
    <property type="term" value="C:cytoplasm"/>
    <property type="evidence" value="ECO:0007669"/>
    <property type="project" value="UniProtKB-SubCell"/>
</dbReference>
<evidence type="ECO:0000313" key="12">
    <source>
        <dbReference type="EMBL" id="OTQ52776.1"/>
    </source>
</evidence>
<dbReference type="SUPFAM" id="SSF55804">
    <property type="entry name" value="Phoshotransferase/anion transport protein"/>
    <property type="match status" value="1"/>
</dbReference>
<keyword evidence="4" id="KW-0597">Phosphoprotein</keyword>
<accession>A0A242NX94</accession>
<dbReference type="InterPro" id="IPR051351">
    <property type="entry name" value="Ascorbate-PTS_EIIA_comp"/>
</dbReference>
<evidence type="ECO:0000256" key="5">
    <source>
        <dbReference type="ARBA" id="ARBA00022679"/>
    </source>
</evidence>
<evidence type="ECO:0000256" key="7">
    <source>
        <dbReference type="ARBA" id="ARBA00022777"/>
    </source>
</evidence>
<evidence type="ECO:0000313" key="15">
    <source>
        <dbReference type="Proteomes" id="UP000247673"/>
    </source>
</evidence>
<dbReference type="PANTHER" id="PTHR36203:SF1">
    <property type="entry name" value="ASCORBATE-SPECIFIC PTS SYSTEM EIIA COMPONENT"/>
    <property type="match status" value="1"/>
</dbReference>
<gene>
    <name evidence="12" type="ORF">B6D06_01680</name>
    <name evidence="13" type="ORF">DKK78_05585</name>
</gene>
<dbReference type="Proteomes" id="UP000194968">
    <property type="component" value="Unassembled WGS sequence"/>
</dbReference>
<reference evidence="12 14" key="1">
    <citation type="submission" date="2017-03" db="EMBL/GenBank/DDBJ databases">
        <title>Comparative genomics of honeybee gut symbionts reveal geographically distinct and subgroup specific antibiotic resistance.</title>
        <authorList>
            <person name="Ludvigsen J."/>
            <person name="Porcellato D."/>
            <person name="Labee-Lund T.M."/>
            <person name="Amdam G.V."/>
            <person name="Rudi K."/>
        </authorList>
    </citation>
    <scope>NUCLEOTIDE SEQUENCE [LARGE SCALE GENOMIC DNA]</scope>
    <source>
        <strain evidence="12 14">A-4-12</strain>
    </source>
</reference>
<keyword evidence="7" id="KW-0418">Kinase</keyword>
<evidence type="ECO:0000256" key="2">
    <source>
        <dbReference type="ARBA" id="ARBA00022448"/>
    </source>
</evidence>
<dbReference type="PANTHER" id="PTHR36203">
    <property type="entry name" value="ASCORBATE-SPECIFIC PTS SYSTEM EIIA COMPONENT"/>
    <property type="match status" value="1"/>
</dbReference>
<keyword evidence="15" id="KW-1185">Reference proteome</keyword>
<dbReference type="InterPro" id="IPR002178">
    <property type="entry name" value="PTS_EIIA_type-2_dom"/>
</dbReference>
<dbReference type="InterPro" id="IPR016152">
    <property type="entry name" value="PTrfase/Anion_transptr"/>
</dbReference>
<sequence>MLTKLIKASYIQLDIEASSFEEAIELAMSPLVIDEAVTTDYVDKVISILREIGPYIVITKNIAIPHAPSDSGAKKLAIGFTRLKNAIVSGNSANDPVKFLFSLSSPTGDDHLSALSELASLFSDEKFLAFIQDVKKPHDFIDFLENFERSIEND</sequence>
<evidence type="ECO:0000256" key="6">
    <source>
        <dbReference type="ARBA" id="ARBA00022683"/>
    </source>
</evidence>
<dbReference type="GO" id="GO:0016301">
    <property type="term" value="F:kinase activity"/>
    <property type="evidence" value="ECO:0007669"/>
    <property type="project" value="UniProtKB-KW"/>
</dbReference>
<proteinExistence type="predicted"/>
<name>A0A242NX94_9GAMM</name>
<keyword evidence="2" id="KW-0813">Transport</keyword>
<dbReference type="EMBL" id="NASK01000069">
    <property type="protein sequence ID" value="OTQ52776.1"/>
    <property type="molecule type" value="Genomic_DNA"/>
</dbReference>
<protein>
    <recommendedName>
        <fullName evidence="9">Ascorbate-specific PTS system EIIA component</fullName>
    </recommendedName>
    <alternativeName>
        <fullName evidence="10">Ascorbate-specific phosphotransferase enzyme IIA component</fullName>
    </alternativeName>
</protein>
<dbReference type="Gene3D" id="3.40.930.10">
    <property type="entry name" value="Mannitol-specific EII, Chain A"/>
    <property type="match status" value="1"/>
</dbReference>
<comment type="function">
    <text evidence="8">The phosphoenolpyruvate-dependent sugar phosphotransferase system (sugar PTS), a major carbohydrate active transport system, catalyzes the phosphorylation of incoming sugar substrates concomitantly with their translocation across the cell membrane. The enzyme II UlaABC PTS system is involved in ascorbate transport.</text>
</comment>
<comment type="caution">
    <text evidence="12">The sequence shown here is derived from an EMBL/GenBank/DDBJ whole genome shotgun (WGS) entry which is preliminary data.</text>
</comment>
<keyword evidence="3" id="KW-0963">Cytoplasm</keyword>
<dbReference type="Proteomes" id="UP000247673">
    <property type="component" value="Unassembled WGS sequence"/>
</dbReference>
<feature type="domain" description="PTS EIIA type-2" evidence="11">
    <location>
        <begin position="4"/>
        <end position="147"/>
    </location>
</feature>
<dbReference type="Pfam" id="PF00359">
    <property type="entry name" value="PTS_EIIA_2"/>
    <property type="match status" value="1"/>
</dbReference>
<dbReference type="GeneID" id="99745212"/>
<evidence type="ECO:0000256" key="4">
    <source>
        <dbReference type="ARBA" id="ARBA00022553"/>
    </source>
</evidence>
<evidence type="ECO:0000256" key="8">
    <source>
        <dbReference type="ARBA" id="ARBA00037387"/>
    </source>
</evidence>
<keyword evidence="12" id="KW-0762">Sugar transport</keyword>